<feature type="compositionally biased region" description="Polar residues" evidence="1">
    <location>
        <begin position="1"/>
        <end position="13"/>
    </location>
</feature>
<evidence type="ECO:0000256" key="1">
    <source>
        <dbReference type="SAM" id="MobiDB-lite"/>
    </source>
</evidence>
<dbReference type="AlphaFoldDB" id="A0A392M1Q9"/>
<accession>A0A392M1Q9</accession>
<protein>
    <submittedName>
        <fullName evidence="2">Uncharacterized protein</fullName>
    </submittedName>
</protein>
<evidence type="ECO:0000313" key="2">
    <source>
        <dbReference type="EMBL" id="MCH81211.1"/>
    </source>
</evidence>
<evidence type="ECO:0000313" key="3">
    <source>
        <dbReference type="Proteomes" id="UP000265520"/>
    </source>
</evidence>
<gene>
    <name evidence="2" type="ORF">A2U01_0001995</name>
</gene>
<keyword evidence="3" id="KW-1185">Reference proteome</keyword>
<name>A0A392M1Q9_9FABA</name>
<proteinExistence type="predicted"/>
<dbReference type="Proteomes" id="UP000265520">
    <property type="component" value="Unassembled WGS sequence"/>
</dbReference>
<feature type="region of interest" description="Disordered" evidence="1">
    <location>
        <begin position="1"/>
        <end position="39"/>
    </location>
</feature>
<organism evidence="2 3">
    <name type="scientific">Trifolium medium</name>
    <dbReference type="NCBI Taxonomy" id="97028"/>
    <lineage>
        <taxon>Eukaryota</taxon>
        <taxon>Viridiplantae</taxon>
        <taxon>Streptophyta</taxon>
        <taxon>Embryophyta</taxon>
        <taxon>Tracheophyta</taxon>
        <taxon>Spermatophyta</taxon>
        <taxon>Magnoliopsida</taxon>
        <taxon>eudicotyledons</taxon>
        <taxon>Gunneridae</taxon>
        <taxon>Pentapetalae</taxon>
        <taxon>rosids</taxon>
        <taxon>fabids</taxon>
        <taxon>Fabales</taxon>
        <taxon>Fabaceae</taxon>
        <taxon>Papilionoideae</taxon>
        <taxon>50 kb inversion clade</taxon>
        <taxon>NPAAA clade</taxon>
        <taxon>Hologalegina</taxon>
        <taxon>IRL clade</taxon>
        <taxon>Trifolieae</taxon>
        <taxon>Trifolium</taxon>
    </lineage>
</organism>
<dbReference type="EMBL" id="LXQA010002016">
    <property type="protein sequence ID" value="MCH81211.1"/>
    <property type="molecule type" value="Genomic_DNA"/>
</dbReference>
<sequence length="51" mass="5988">MFNQRDSTRSINAPSPFEQYQDESGLDESSSWEASNKKHKEMSNLNWFYAV</sequence>
<comment type="caution">
    <text evidence="2">The sequence shown here is derived from an EMBL/GenBank/DDBJ whole genome shotgun (WGS) entry which is preliminary data.</text>
</comment>
<feature type="non-terminal residue" evidence="2">
    <location>
        <position position="51"/>
    </location>
</feature>
<reference evidence="2 3" key="1">
    <citation type="journal article" date="2018" name="Front. Plant Sci.">
        <title>Red Clover (Trifolium pratense) and Zigzag Clover (T. medium) - A Picture of Genomic Similarities and Differences.</title>
        <authorList>
            <person name="Dluhosova J."/>
            <person name="Istvanek J."/>
            <person name="Nedelnik J."/>
            <person name="Repkova J."/>
        </authorList>
    </citation>
    <scope>NUCLEOTIDE SEQUENCE [LARGE SCALE GENOMIC DNA]</scope>
    <source>
        <strain evidence="3">cv. 10/8</strain>
        <tissue evidence="2">Leaf</tissue>
    </source>
</reference>